<name>A0A9P8RF09_9PEZI</name>
<evidence type="ECO:0000313" key="3">
    <source>
        <dbReference type="Proteomes" id="UP000758603"/>
    </source>
</evidence>
<feature type="domain" description="Heterokaryon incompatibility" evidence="1">
    <location>
        <begin position="2"/>
        <end position="116"/>
    </location>
</feature>
<organism evidence="2 3">
    <name type="scientific">Truncatella angustata</name>
    <dbReference type="NCBI Taxonomy" id="152316"/>
    <lineage>
        <taxon>Eukaryota</taxon>
        <taxon>Fungi</taxon>
        <taxon>Dikarya</taxon>
        <taxon>Ascomycota</taxon>
        <taxon>Pezizomycotina</taxon>
        <taxon>Sordariomycetes</taxon>
        <taxon>Xylariomycetidae</taxon>
        <taxon>Amphisphaeriales</taxon>
        <taxon>Sporocadaceae</taxon>
        <taxon>Truncatella</taxon>
    </lineage>
</organism>
<protein>
    <recommendedName>
        <fullName evidence="1">Heterokaryon incompatibility domain-containing protein</fullName>
    </recommendedName>
</protein>
<dbReference type="AlphaFoldDB" id="A0A9P8RF09"/>
<dbReference type="Pfam" id="PF06985">
    <property type="entry name" value="HET"/>
    <property type="match status" value="1"/>
</dbReference>
<dbReference type="GeneID" id="70133220"/>
<comment type="caution">
    <text evidence="2">The sequence shown here is derived from an EMBL/GenBank/DDBJ whole genome shotgun (WGS) entry which is preliminary data.</text>
</comment>
<dbReference type="RefSeq" id="XP_045951327.1">
    <property type="nucleotide sequence ID" value="XM_046104329.1"/>
</dbReference>
<accession>A0A9P8RF09</accession>
<dbReference type="Proteomes" id="UP000758603">
    <property type="component" value="Unassembled WGS sequence"/>
</dbReference>
<keyword evidence="3" id="KW-1185">Reference proteome</keyword>
<proteinExistence type="predicted"/>
<gene>
    <name evidence="2" type="ORF">BKA67DRAFT_587601</name>
</gene>
<sequence>MNQTGEKHQNQRVAMMGKIYRNADQVIFYGGSSRDDEFDLKGIELVERLDKHFSPDYQAINDINNLFTSHQKKRQLPVQNTPDDITQNISQHTAAFQWLAEVGYGGWRQRLWMVQE</sequence>
<evidence type="ECO:0000259" key="1">
    <source>
        <dbReference type="Pfam" id="PF06985"/>
    </source>
</evidence>
<evidence type="ECO:0000313" key="2">
    <source>
        <dbReference type="EMBL" id="KAH6643397.1"/>
    </source>
</evidence>
<dbReference type="OrthoDB" id="194358at2759"/>
<dbReference type="EMBL" id="JAGPXC010000013">
    <property type="protein sequence ID" value="KAH6643397.1"/>
    <property type="molecule type" value="Genomic_DNA"/>
</dbReference>
<dbReference type="InterPro" id="IPR010730">
    <property type="entry name" value="HET"/>
</dbReference>
<reference evidence="2" key="1">
    <citation type="journal article" date="2021" name="Nat. Commun.">
        <title>Genetic determinants of endophytism in the Arabidopsis root mycobiome.</title>
        <authorList>
            <person name="Mesny F."/>
            <person name="Miyauchi S."/>
            <person name="Thiergart T."/>
            <person name="Pickel B."/>
            <person name="Atanasova L."/>
            <person name="Karlsson M."/>
            <person name="Huettel B."/>
            <person name="Barry K.W."/>
            <person name="Haridas S."/>
            <person name="Chen C."/>
            <person name="Bauer D."/>
            <person name="Andreopoulos W."/>
            <person name="Pangilinan J."/>
            <person name="LaButti K."/>
            <person name="Riley R."/>
            <person name="Lipzen A."/>
            <person name="Clum A."/>
            <person name="Drula E."/>
            <person name="Henrissat B."/>
            <person name="Kohler A."/>
            <person name="Grigoriev I.V."/>
            <person name="Martin F.M."/>
            <person name="Hacquard S."/>
        </authorList>
    </citation>
    <scope>NUCLEOTIDE SEQUENCE</scope>
    <source>
        <strain evidence="2">MPI-SDFR-AT-0073</strain>
    </source>
</reference>